<dbReference type="PROSITE" id="PS51163">
    <property type="entry name" value="YRDC"/>
    <property type="match status" value="1"/>
</dbReference>
<protein>
    <submittedName>
        <fullName evidence="2">Sua5/YciO/YrdC/YwlC</fullName>
    </submittedName>
</protein>
<dbReference type="OrthoDB" id="9814580at2"/>
<evidence type="ECO:0000259" key="1">
    <source>
        <dbReference type="PROSITE" id="PS51163"/>
    </source>
</evidence>
<evidence type="ECO:0000313" key="3">
    <source>
        <dbReference type="Proteomes" id="UP000009222"/>
    </source>
</evidence>
<dbReference type="PANTHER" id="PTHR42828:SF3">
    <property type="entry name" value="THREONYLCARBAMOYL-AMP SYNTHASE"/>
    <property type="match status" value="1"/>
</dbReference>
<proteinExistence type="predicted"/>
<dbReference type="Gene3D" id="3.90.870.10">
    <property type="entry name" value="DHBP synthase"/>
    <property type="match status" value="1"/>
</dbReference>
<feature type="domain" description="YrdC-like" evidence="1">
    <location>
        <begin position="12"/>
        <end position="202"/>
    </location>
</feature>
<reference evidence="2 3" key="2">
    <citation type="journal article" date="2011" name="ISME J.">
        <title>RNA-seq reveals cooperative metabolic interactions between two termite-gut spirochete species in co-culture.</title>
        <authorList>
            <person name="Rosenthal A.Z."/>
            <person name="Matson E.G."/>
            <person name="Eldar A."/>
            <person name="Leadbetter J.R."/>
        </authorList>
    </citation>
    <scope>NUCLEOTIDE SEQUENCE [LARGE SCALE GENOMIC DNA]</scope>
    <source>
        <strain evidence="3">ATCC BAA-888 / DSM 13862 / ZAS-9</strain>
    </source>
</reference>
<dbReference type="STRING" id="545695.TREAZ_1426"/>
<dbReference type="Proteomes" id="UP000009222">
    <property type="component" value="Chromosome"/>
</dbReference>
<dbReference type="RefSeq" id="WP_015710578.1">
    <property type="nucleotide sequence ID" value="NC_015577.1"/>
</dbReference>
<dbReference type="Pfam" id="PF01300">
    <property type="entry name" value="Sua5_yciO_yrdC"/>
    <property type="match status" value="1"/>
</dbReference>
<dbReference type="EMBL" id="CP001841">
    <property type="protein sequence ID" value="AEF83479.1"/>
    <property type="molecule type" value="Genomic_DNA"/>
</dbReference>
<keyword evidence="3" id="KW-1185">Reference proteome</keyword>
<dbReference type="InterPro" id="IPR052532">
    <property type="entry name" value="SUA5_domain"/>
</dbReference>
<dbReference type="GO" id="GO:0003725">
    <property type="term" value="F:double-stranded RNA binding"/>
    <property type="evidence" value="ECO:0007669"/>
    <property type="project" value="InterPro"/>
</dbReference>
<accession>F5YF79</accession>
<dbReference type="InterPro" id="IPR017945">
    <property type="entry name" value="DHBP_synth_RibB-like_a/b_dom"/>
</dbReference>
<dbReference type="InterPro" id="IPR006070">
    <property type="entry name" value="Sua5-like_dom"/>
</dbReference>
<dbReference type="SUPFAM" id="SSF55821">
    <property type="entry name" value="YrdC/RibB"/>
    <property type="match status" value="1"/>
</dbReference>
<gene>
    <name evidence="2" type="ordered locus">TREAZ_1426</name>
</gene>
<organism evidence="2 3">
    <name type="scientific">Leadbettera azotonutricia (strain ATCC BAA-888 / DSM 13862 / ZAS-9)</name>
    <name type="common">Treponema azotonutricium</name>
    <dbReference type="NCBI Taxonomy" id="545695"/>
    <lineage>
        <taxon>Bacteria</taxon>
        <taxon>Pseudomonadati</taxon>
        <taxon>Spirochaetota</taxon>
        <taxon>Spirochaetia</taxon>
        <taxon>Spirochaetales</taxon>
        <taxon>Breznakiellaceae</taxon>
        <taxon>Leadbettera</taxon>
    </lineage>
</organism>
<dbReference type="KEGG" id="taz:TREAZ_1426"/>
<sequence length="206" mass="22995">MIEYVVPGNIDDRVLSRAVKLLNEGGIAALPTDTSWALVCSLKSREGIKKLRHLSGARDERHFTLLCSDISQFGEFCSLDNTRFRLVKRLTPGPYVFVLNTLLGTEKTLGLKRKELGVRLPDHQVPVALINALECPLYSITAKKNMEENDFEEDSLFEGGWELESIPTVDVVLDPGEDRIKIYSTVLDLKEGEVKLIRLGAGAWPV</sequence>
<name>F5YF79_LEAAZ</name>
<dbReference type="AlphaFoldDB" id="F5YF79"/>
<dbReference type="HOGENOM" id="CLU_031397_3_0_12"/>
<dbReference type="InParanoid" id="F5YF79"/>
<evidence type="ECO:0000313" key="2">
    <source>
        <dbReference type="EMBL" id="AEF83479.1"/>
    </source>
</evidence>
<dbReference type="PANTHER" id="PTHR42828">
    <property type="entry name" value="DHBP SYNTHASE RIBB-LIKE ALPHA/BETA DOMAIN-CONTAINING PROTEIN"/>
    <property type="match status" value="1"/>
</dbReference>
<dbReference type="eggNOG" id="COG0009">
    <property type="taxonomic scope" value="Bacteria"/>
</dbReference>
<reference evidence="3" key="1">
    <citation type="submission" date="2009-12" db="EMBL/GenBank/DDBJ databases">
        <title>Complete sequence of Treponema azotonutricium strain ZAS-9.</title>
        <authorList>
            <person name="Tetu S.G."/>
            <person name="Matson E."/>
            <person name="Ren Q."/>
            <person name="Seshadri R."/>
            <person name="Elbourne L."/>
            <person name="Hassan K.A."/>
            <person name="Durkin A."/>
            <person name="Radune D."/>
            <person name="Mohamoud Y."/>
            <person name="Shay R."/>
            <person name="Jin S."/>
            <person name="Zhang X."/>
            <person name="Lucey K."/>
            <person name="Ballor N.R."/>
            <person name="Ottesen E."/>
            <person name="Rosenthal R."/>
            <person name="Allen A."/>
            <person name="Leadbetter J.R."/>
            <person name="Paulsen I.T."/>
        </authorList>
    </citation>
    <scope>NUCLEOTIDE SEQUENCE [LARGE SCALE GENOMIC DNA]</scope>
    <source>
        <strain evidence="3">ATCC BAA-888 / DSM 13862 / ZAS-9</strain>
    </source>
</reference>